<dbReference type="Gene3D" id="1.10.472.80">
    <property type="entry name" value="Ypt/Rab-GAP domain of gyp1p, domain 3"/>
    <property type="match status" value="1"/>
</dbReference>
<evidence type="ECO:0000256" key="1">
    <source>
        <dbReference type="ARBA" id="ARBA00022468"/>
    </source>
</evidence>
<sequence>MATITMAASPTSNSSASTTSVSLLQRQSSKNADTVSVCSTTSAFSTCPDRHGFYGGNQFSEKPKKETLTREQIIAREKKWIHMTAHWAEYMNTNYKKVRERCRKGIPDALRQKAWFLLTGANHLMAKFPDWYQHLLDQPGNPQIIDEIRKDQHRQFPHHEMFIDDDKPGQKELFNVLKAYSVYNPTVGYCQAQAPIAAFLLMQLPSEQAFWCFVAICDKYLENYFTPGLEMLQRDAGMLNRLLKKTSPAAYRHLQKHNVDPLLYMTDWFLCAMTRTLPWDTLLRVWDCFLCEGVRIFFKVALVIIGATLGPQKVRSQCNGLCETLAVLRSPPKKFLEEDFIMHHIFRLNITIDDFHREHKKQEMLHRKAKLEQQKAAQQQNGGGGGGGSSNGAGRSS</sequence>
<keyword evidence="1" id="KW-0343">GTPase activation</keyword>
<protein>
    <recommendedName>
        <fullName evidence="3">Rab-GAP TBC domain-containing protein</fullName>
    </recommendedName>
</protein>
<feature type="compositionally biased region" description="Low complexity" evidence="2">
    <location>
        <begin position="7"/>
        <end position="20"/>
    </location>
</feature>
<dbReference type="PROSITE" id="PS50086">
    <property type="entry name" value="TBC_RABGAP"/>
    <property type="match status" value="1"/>
</dbReference>
<dbReference type="GO" id="GO:0005886">
    <property type="term" value="C:plasma membrane"/>
    <property type="evidence" value="ECO:0007669"/>
    <property type="project" value="UniProtKB-ARBA"/>
</dbReference>
<evidence type="ECO:0000313" key="4">
    <source>
        <dbReference type="EnsemblMetazoa" id="ACOM023599-PA.1"/>
    </source>
</evidence>
<dbReference type="FunFam" id="1.10.10.750:FF:000001">
    <property type="entry name" value="TBC1 domain family member 10A"/>
    <property type="match status" value="1"/>
</dbReference>
<dbReference type="Proteomes" id="UP000075882">
    <property type="component" value="Unassembled WGS sequence"/>
</dbReference>
<dbReference type="FunFam" id="1.10.472.80:FF:000008">
    <property type="entry name" value="TBC1 domain family member 10A"/>
    <property type="match status" value="1"/>
</dbReference>
<dbReference type="AlphaFoldDB" id="A0A8W7P0E0"/>
<dbReference type="Gene3D" id="1.10.8.270">
    <property type="entry name" value="putative rabgap domain of human tbc1 domain family member 14 like domains"/>
    <property type="match status" value="1"/>
</dbReference>
<proteinExistence type="predicted"/>
<feature type="region of interest" description="Disordered" evidence="2">
    <location>
        <begin position="1"/>
        <end position="20"/>
    </location>
</feature>
<accession>A0A8W7P0E0</accession>
<dbReference type="PANTHER" id="PTHR47219:SF4">
    <property type="entry name" value="TBC1 DOMAIN FAMILY MEMBER 10A"/>
    <property type="match status" value="1"/>
</dbReference>
<dbReference type="FunFam" id="1.10.8.270:FF:000007">
    <property type="entry name" value="TBC1 domain family member 10A"/>
    <property type="match status" value="1"/>
</dbReference>
<dbReference type="GO" id="GO:0031267">
    <property type="term" value="F:small GTPase binding"/>
    <property type="evidence" value="ECO:0007669"/>
    <property type="project" value="TreeGrafter"/>
</dbReference>
<dbReference type="SUPFAM" id="SSF47923">
    <property type="entry name" value="Ypt/Rab-GAP domain of gyp1p"/>
    <property type="match status" value="2"/>
</dbReference>
<dbReference type="Pfam" id="PF00566">
    <property type="entry name" value="RabGAP-TBC"/>
    <property type="match status" value="1"/>
</dbReference>
<dbReference type="InterPro" id="IPR035969">
    <property type="entry name" value="Rab-GAP_TBC_sf"/>
</dbReference>
<evidence type="ECO:0000259" key="3">
    <source>
        <dbReference type="PROSITE" id="PS50086"/>
    </source>
</evidence>
<evidence type="ECO:0000256" key="2">
    <source>
        <dbReference type="SAM" id="MobiDB-lite"/>
    </source>
</evidence>
<dbReference type="Gene3D" id="1.10.10.750">
    <property type="entry name" value="Ypt/Rab-GAP domain of gyp1p, domain 1"/>
    <property type="match status" value="1"/>
</dbReference>
<feature type="region of interest" description="Disordered" evidence="2">
    <location>
        <begin position="366"/>
        <end position="397"/>
    </location>
</feature>
<dbReference type="EnsemblMetazoa" id="ACOM023599-RA">
    <property type="protein sequence ID" value="ACOM023599-PA.1"/>
    <property type="gene ID" value="ACOM023599"/>
</dbReference>
<dbReference type="PANTHER" id="PTHR47219">
    <property type="entry name" value="RAB GTPASE-ACTIVATING PROTEIN 1-LIKE"/>
    <property type="match status" value="1"/>
</dbReference>
<dbReference type="VEuPathDB" id="VectorBase:ACON2_033841"/>
<name>A0A8W7P0E0_ANOCL</name>
<dbReference type="GO" id="GO:0005096">
    <property type="term" value="F:GTPase activator activity"/>
    <property type="evidence" value="ECO:0007669"/>
    <property type="project" value="UniProtKB-KW"/>
</dbReference>
<reference evidence="4" key="1">
    <citation type="submission" date="2022-08" db="UniProtKB">
        <authorList>
            <consortium name="EnsemblMetazoa"/>
        </authorList>
    </citation>
    <scope>IDENTIFICATION</scope>
</reference>
<dbReference type="InterPro" id="IPR000195">
    <property type="entry name" value="Rab-GAP-TBC_dom"/>
</dbReference>
<organism evidence="4">
    <name type="scientific">Anopheles coluzzii</name>
    <name type="common">African malaria mosquito</name>
    <dbReference type="NCBI Taxonomy" id="1518534"/>
    <lineage>
        <taxon>Eukaryota</taxon>
        <taxon>Metazoa</taxon>
        <taxon>Ecdysozoa</taxon>
        <taxon>Arthropoda</taxon>
        <taxon>Hexapoda</taxon>
        <taxon>Insecta</taxon>
        <taxon>Pterygota</taxon>
        <taxon>Neoptera</taxon>
        <taxon>Endopterygota</taxon>
        <taxon>Diptera</taxon>
        <taxon>Nematocera</taxon>
        <taxon>Culicoidea</taxon>
        <taxon>Culicidae</taxon>
        <taxon>Anophelinae</taxon>
        <taxon>Anopheles</taxon>
    </lineage>
</organism>
<feature type="compositionally biased region" description="Gly residues" evidence="2">
    <location>
        <begin position="381"/>
        <end position="391"/>
    </location>
</feature>
<dbReference type="SMART" id="SM00164">
    <property type="entry name" value="TBC"/>
    <property type="match status" value="1"/>
</dbReference>
<feature type="domain" description="Rab-GAP TBC" evidence="3">
    <location>
        <begin position="105"/>
        <end position="293"/>
    </location>
</feature>
<dbReference type="InterPro" id="IPR050302">
    <property type="entry name" value="Rab_GAP_TBC_domain"/>
</dbReference>